<feature type="region of interest" description="Disordered" evidence="1">
    <location>
        <begin position="97"/>
        <end position="119"/>
    </location>
</feature>
<organism evidence="2 3">
    <name type="scientific">Austropuccinia psidii MF-1</name>
    <dbReference type="NCBI Taxonomy" id="1389203"/>
    <lineage>
        <taxon>Eukaryota</taxon>
        <taxon>Fungi</taxon>
        <taxon>Dikarya</taxon>
        <taxon>Basidiomycota</taxon>
        <taxon>Pucciniomycotina</taxon>
        <taxon>Pucciniomycetes</taxon>
        <taxon>Pucciniales</taxon>
        <taxon>Sphaerophragmiaceae</taxon>
        <taxon>Austropuccinia</taxon>
    </lineage>
</organism>
<feature type="region of interest" description="Disordered" evidence="1">
    <location>
        <begin position="50"/>
        <end position="72"/>
    </location>
</feature>
<gene>
    <name evidence="2" type="ORF">O181_119592</name>
</gene>
<dbReference type="Proteomes" id="UP000765509">
    <property type="component" value="Unassembled WGS sequence"/>
</dbReference>
<proteinExistence type="predicted"/>
<protein>
    <submittedName>
        <fullName evidence="2">Uncharacterized protein</fullName>
    </submittedName>
</protein>
<sequence>MEVPEMPIISEPQLEISINNSNRCEYYSEGSNRHLYDPVQAVLHSLQGQGLGNVATNPPRSDEILENPEKIPQRGGNREILQWIESTIIQASNKKYKGVPFPKEGGKQGGSPKPTSVSLEVYHTYPNRHNRL</sequence>
<evidence type="ECO:0000256" key="1">
    <source>
        <dbReference type="SAM" id="MobiDB-lite"/>
    </source>
</evidence>
<dbReference type="AlphaFoldDB" id="A0A9Q3Q1J9"/>
<evidence type="ECO:0000313" key="3">
    <source>
        <dbReference type="Proteomes" id="UP000765509"/>
    </source>
</evidence>
<accession>A0A9Q3Q1J9</accession>
<reference evidence="2" key="1">
    <citation type="submission" date="2021-03" db="EMBL/GenBank/DDBJ databases">
        <title>Draft genome sequence of rust myrtle Austropuccinia psidii MF-1, a brazilian biotype.</title>
        <authorList>
            <person name="Quecine M.C."/>
            <person name="Pachon D.M.R."/>
            <person name="Bonatelli M.L."/>
            <person name="Correr F.H."/>
            <person name="Franceschini L.M."/>
            <person name="Leite T.F."/>
            <person name="Margarido G.R.A."/>
            <person name="Almeida C.A."/>
            <person name="Ferrarezi J.A."/>
            <person name="Labate C.A."/>
        </authorList>
    </citation>
    <scope>NUCLEOTIDE SEQUENCE</scope>
    <source>
        <strain evidence="2">MF-1</strain>
    </source>
</reference>
<name>A0A9Q3Q1J9_9BASI</name>
<feature type="compositionally biased region" description="Basic and acidic residues" evidence="1">
    <location>
        <begin position="60"/>
        <end position="72"/>
    </location>
</feature>
<evidence type="ECO:0000313" key="2">
    <source>
        <dbReference type="EMBL" id="MBW0579877.1"/>
    </source>
</evidence>
<comment type="caution">
    <text evidence="2">The sequence shown here is derived from an EMBL/GenBank/DDBJ whole genome shotgun (WGS) entry which is preliminary data.</text>
</comment>
<dbReference type="EMBL" id="AVOT02106154">
    <property type="protein sequence ID" value="MBW0579877.1"/>
    <property type="molecule type" value="Genomic_DNA"/>
</dbReference>
<keyword evidence="3" id="KW-1185">Reference proteome</keyword>